<dbReference type="PROSITE" id="PS50126">
    <property type="entry name" value="S1"/>
    <property type="match status" value="1"/>
</dbReference>
<accession>A0ABS7DQV3</accession>
<dbReference type="RefSeq" id="WP_219966078.1">
    <property type="nucleotide sequence ID" value="NZ_JAGFNZ010000005.1"/>
</dbReference>
<dbReference type="PANTHER" id="PTHR10724">
    <property type="entry name" value="30S RIBOSOMAL PROTEIN S1"/>
    <property type="match status" value="1"/>
</dbReference>
<dbReference type="Proteomes" id="UP000719942">
    <property type="component" value="Unassembled WGS sequence"/>
</dbReference>
<evidence type="ECO:0000259" key="2">
    <source>
        <dbReference type="PROSITE" id="PS50126"/>
    </source>
</evidence>
<organism evidence="3 4">
    <name type="scientific">Caproiciproducens faecalis</name>
    <dbReference type="NCBI Taxonomy" id="2820301"/>
    <lineage>
        <taxon>Bacteria</taxon>
        <taxon>Bacillati</taxon>
        <taxon>Bacillota</taxon>
        <taxon>Clostridia</taxon>
        <taxon>Eubacteriales</taxon>
        <taxon>Acutalibacteraceae</taxon>
        <taxon>Caproiciproducens</taxon>
    </lineage>
</organism>
<gene>
    <name evidence="3" type="ORF">J5W02_12770</name>
</gene>
<feature type="compositionally biased region" description="Low complexity" evidence="1">
    <location>
        <begin position="82"/>
        <end position="93"/>
    </location>
</feature>
<dbReference type="InterPro" id="IPR003029">
    <property type="entry name" value="S1_domain"/>
</dbReference>
<sequence length="147" mass="16143">MQLEVGTILEGKVTGITKFGAFVELPGGRTGMVHISEVAPTFVKEIRDFVTENQVVKVKVMSISEDGKVSLSMKKAIPPAPRSNSPAPRVSRPGSYEWQGRRNEATSFEDMMSKFKQTSDEKMSDLKRCMESKRGGFSKHGGSGQSK</sequence>
<evidence type="ECO:0000256" key="1">
    <source>
        <dbReference type="SAM" id="MobiDB-lite"/>
    </source>
</evidence>
<evidence type="ECO:0000313" key="3">
    <source>
        <dbReference type="EMBL" id="MBW7573682.1"/>
    </source>
</evidence>
<name>A0ABS7DQV3_9FIRM</name>
<protein>
    <submittedName>
        <fullName evidence="3">S1 RNA-binding domain-containing protein</fullName>
    </submittedName>
</protein>
<dbReference type="Pfam" id="PF00575">
    <property type="entry name" value="S1"/>
    <property type="match status" value="1"/>
</dbReference>
<feature type="domain" description="S1 motif" evidence="2">
    <location>
        <begin position="6"/>
        <end position="74"/>
    </location>
</feature>
<feature type="region of interest" description="Disordered" evidence="1">
    <location>
        <begin position="74"/>
        <end position="147"/>
    </location>
</feature>
<dbReference type="Gene3D" id="2.40.50.140">
    <property type="entry name" value="Nucleic acid-binding proteins"/>
    <property type="match status" value="1"/>
</dbReference>
<feature type="compositionally biased region" description="Gly residues" evidence="1">
    <location>
        <begin position="138"/>
        <end position="147"/>
    </location>
</feature>
<proteinExistence type="predicted"/>
<comment type="caution">
    <text evidence="3">The sequence shown here is derived from an EMBL/GenBank/DDBJ whole genome shotgun (WGS) entry which is preliminary data.</text>
</comment>
<dbReference type="SMART" id="SM00316">
    <property type="entry name" value="S1"/>
    <property type="match status" value="1"/>
</dbReference>
<feature type="compositionally biased region" description="Basic and acidic residues" evidence="1">
    <location>
        <begin position="111"/>
        <end position="134"/>
    </location>
</feature>
<dbReference type="EMBL" id="JAGFNZ010000005">
    <property type="protein sequence ID" value="MBW7573682.1"/>
    <property type="molecule type" value="Genomic_DNA"/>
</dbReference>
<reference evidence="3 4" key="1">
    <citation type="submission" date="2021-03" db="EMBL/GenBank/DDBJ databases">
        <title>Caproiciproducens sp. nov. isolated from feces of cow.</title>
        <authorList>
            <person name="Choi J.-Y."/>
        </authorList>
    </citation>
    <scope>NUCLEOTIDE SEQUENCE [LARGE SCALE GENOMIC DNA]</scope>
    <source>
        <strain evidence="3 4">AGMB10547</strain>
    </source>
</reference>
<dbReference type="InterPro" id="IPR012340">
    <property type="entry name" value="NA-bd_OB-fold"/>
</dbReference>
<keyword evidence="4" id="KW-1185">Reference proteome</keyword>
<dbReference type="InterPro" id="IPR050437">
    <property type="entry name" value="Ribos_protein_bS1-like"/>
</dbReference>
<evidence type="ECO:0000313" key="4">
    <source>
        <dbReference type="Proteomes" id="UP000719942"/>
    </source>
</evidence>
<dbReference type="SUPFAM" id="SSF50249">
    <property type="entry name" value="Nucleic acid-binding proteins"/>
    <property type="match status" value="1"/>
</dbReference>